<keyword evidence="3" id="KW-0863">Zinc-finger</keyword>
<dbReference type="OrthoDB" id="2687452at2759"/>
<dbReference type="Gene3D" id="3.30.160.60">
    <property type="entry name" value="Classic Zinc Finger"/>
    <property type="match status" value="1"/>
</dbReference>
<dbReference type="PANTHER" id="PTHR46179:SF13">
    <property type="entry name" value="C2H2-TYPE DOMAIN-CONTAINING PROTEIN"/>
    <property type="match status" value="1"/>
</dbReference>
<dbReference type="STRING" id="1745343.A0A2J6PXB2"/>
<evidence type="ECO:0000259" key="8">
    <source>
        <dbReference type="SMART" id="SM00355"/>
    </source>
</evidence>
<dbReference type="SMART" id="SM00355">
    <property type="entry name" value="ZnF_C2H2"/>
    <property type="match status" value="5"/>
</dbReference>
<protein>
    <recommendedName>
        <fullName evidence="8">C2H2-type domain-containing protein</fullName>
    </recommendedName>
</protein>
<keyword evidence="4" id="KW-0862">Zinc</keyword>
<evidence type="ECO:0000313" key="9">
    <source>
        <dbReference type="EMBL" id="PMD18665.1"/>
    </source>
</evidence>
<keyword evidence="7" id="KW-0539">Nucleus</keyword>
<comment type="subcellular location">
    <subcellularLocation>
        <location evidence="1">Nucleus</location>
    </subcellularLocation>
</comment>
<evidence type="ECO:0000256" key="7">
    <source>
        <dbReference type="ARBA" id="ARBA00023242"/>
    </source>
</evidence>
<keyword evidence="10" id="KW-1185">Reference proteome</keyword>
<dbReference type="Proteomes" id="UP000235672">
    <property type="component" value="Unassembled WGS sequence"/>
</dbReference>
<reference evidence="9 10" key="1">
    <citation type="submission" date="2016-05" db="EMBL/GenBank/DDBJ databases">
        <title>A degradative enzymes factory behind the ericoid mycorrhizal symbiosis.</title>
        <authorList>
            <consortium name="DOE Joint Genome Institute"/>
            <person name="Martino E."/>
            <person name="Morin E."/>
            <person name="Grelet G."/>
            <person name="Kuo A."/>
            <person name="Kohler A."/>
            <person name="Daghino S."/>
            <person name="Barry K."/>
            <person name="Choi C."/>
            <person name="Cichocki N."/>
            <person name="Clum A."/>
            <person name="Copeland A."/>
            <person name="Hainaut M."/>
            <person name="Haridas S."/>
            <person name="Labutti K."/>
            <person name="Lindquist E."/>
            <person name="Lipzen A."/>
            <person name="Khouja H.-R."/>
            <person name="Murat C."/>
            <person name="Ohm R."/>
            <person name="Olson A."/>
            <person name="Spatafora J."/>
            <person name="Veneault-Fourrey C."/>
            <person name="Henrissat B."/>
            <person name="Grigoriev I."/>
            <person name="Martin F."/>
            <person name="Perotto S."/>
        </authorList>
    </citation>
    <scope>NUCLEOTIDE SEQUENCE [LARGE SCALE GENOMIC DNA]</scope>
    <source>
        <strain evidence="9 10">UAMH 7357</strain>
    </source>
</reference>
<dbReference type="EMBL" id="KZ613493">
    <property type="protein sequence ID" value="PMD18665.1"/>
    <property type="molecule type" value="Genomic_DNA"/>
</dbReference>
<dbReference type="InterPro" id="IPR051061">
    <property type="entry name" value="Zinc_finger_trans_reg"/>
</dbReference>
<sequence length="393" mass="44548">MDSTLPQMPSIDFDRLDPIALEETLAYLQQHPEPPAEDVVLFARYQGFTGLMDDAVGEMDWMAGPLQDGDQSSPTLGNLGKDLLVTHSFEYFLGGFSAPPQEMHINWLTIEPPTRLQQLDINVQSRTSSGRSNCTWAGCQQTADKYDELKAHLESHSLAARALWTSGSKCTWEGCKSKAVFKSISQMKQHLTNIHSDPLMCTQPRCPHRKPFKNQHDLERHTSTKHSDERKWECPYDTCSSEIRTFIRKDKWLKHIREVQHENDAFCPFYHCSLIAAHSGKGFESRKEIGNHFSETHAGKDDDAYGCALGSCGKTPSHDRWHILRLGTHLRQKHNIFFVYTLKDTLKGTDGIFRHQHLVPYDLDKWVDCKICASQTDSPVNTTAPSSSLSGTF</sequence>
<dbReference type="GO" id="GO:0006357">
    <property type="term" value="P:regulation of transcription by RNA polymerase II"/>
    <property type="evidence" value="ECO:0007669"/>
    <property type="project" value="TreeGrafter"/>
</dbReference>
<feature type="domain" description="C2H2-type" evidence="8">
    <location>
        <begin position="199"/>
        <end position="226"/>
    </location>
</feature>
<keyword evidence="6" id="KW-0804">Transcription</keyword>
<feature type="domain" description="C2H2-type" evidence="8">
    <location>
        <begin position="168"/>
        <end position="195"/>
    </location>
</feature>
<evidence type="ECO:0000256" key="4">
    <source>
        <dbReference type="ARBA" id="ARBA00022833"/>
    </source>
</evidence>
<feature type="domain" description="C2H2-type" evidence="8">
    <location>
        <begin position="265"/>
        <end position="297"/>
    </location>
</feature>
<evidence type="ECO:0000256" key="3">
    <source>
        <dbReference type="ARBA" id="ARBA00022771"/>
    </source>
</evidence>
<keyword evidence="5" id="KW-0805">Transcription regulation</keyword>
<proteinExistence type="predicted"/>
<dbReference type="GO" id="GO:0008270">
    <property type="term" value="F:zinc ion binding"/>
    <property type="evidence" value="ECO:0007669"/>
    <property type="project" value="UniProtKB-KW"/>
</dbReference>
<evidence type="ECO:0000256" key="2">
    <source>
        <dbReference type="ARBA" id="ARBA00022723"/>
    </source>
</evidence>
<dbReference type="GO" id="GO:0005634">
    <property type="term" value="C:nucleus"/>
    <property type="evidence" value="ECO:0007669"/>
    <property type="project" value="UniProtKB-SubCell"/>
</dbReference>
<feature type="domain" description="C2H2-type" evidence="8">
    <location>
        <begin position="232"/>
        <end position="261"/>
    </location>
</feature>
<keyword evidence="2" id="KW-0479">Metal-binding</keyword>
<evidence type="ECO:0000256" key="5">
    <source>
        <dbReference type="ARBA" id="ARBA00023015"/>
    </source>
</evidence>
<feature type="domain" description="C2H2-type" evidence="8">
    <location>
        <begin position="132"/>
        <end position="156"/>
    </location>
</feature>
<evidence type="ECO:0000313" key="10">
    <source>
        <dbReference type="Proteomes" id="UP000235672"/>
    </source>
</evidence>
<dbReference type="InterPro" id="IPR013087">
    <property type="entry name" value="Znf_C2H2_type"/>
</dbReference>
<evidence type="ECO:0000256" key="1">
    <source>
        <dbReference type="ARBA" id="ARBA00004123"/>
    </source>
</evidence>
<name>A0A2J6PXB2_9HELO</name>
<organism evidence="9 10">
    <name type="scientific">Hyaloscypha hepaticicola</name>
    <dbReference type="NCBI Taxonomy" id="2082293"/>
    <lineage>
        <taxon>Eukaryota</taxon>
        <taxon>Fungi</taxon>
        <taxon>Dikarya</taxon>
        <taxon>Ascomycota</taxon>
        <taxon>Pezizomycotina</taxon>
        <taxon>Leotiomycetes</taxon>
        <taxon>Helotiales</taxon>
        <taxon>Hyaloscyphaceae</taxon>
        <taxon>Hyaloscypha</taxon>
    </lineage>
</organism>
<accession>A0A2J6PXB2</accession>
<dbReference type="AlphaFoldDB" id="A0A2J6PXB2"/>
<dbReference type="PANTHER" id="PTHR46179">
    <property type="entry name" value="ZINC FINGER PROTEIN"/>
    <property type="match status" value="1"/>
</dbReference>
<gene>
    <name evidence="9" type="ORF">NA56DRAFT_661307</name>
</gene>
<evidence type="ECO:0000256" key="6">
    <source>
        <dbReference type="ARBA" id="ARBA00023163"/>
    </source>
</evidence>